<keyword evidence="5" id="KW-0472">Membrane</keyword>
<dbReference type="PANTHER" id="PTHR30069">
    <property type="entry name" value="TONB-DEPENDENT OUTER MEMBRANE RECEPTOR"/>
    <property type="match status" value="1"/>
</dbReference>
<dbReference type="Pfam" id="PF25183">
    <property type="entry name" value="OMP_b-brl_4"/>
    <property type="match status" value="1"/>
</dbReference>
<dbReference type="Pfam" id="PF13620">
    <property type="entry name" value="CarboxypepD_reg"/>
    <property type="match status" value="1"/>
</dbReference>
<dbReference type="InterPro" id="IPR039426">
    <property type="entry name" value="TonB-dep_rcpt-like"/>
</dbReference>
<gene>
    <name evidence="9" type="ORF">P8935_12000</name>
</gene>
<dbReference type="RefSeq" id="WP_348265240.1">
    <property type="nucleotide sequence ID" value="NZ_CP121196.1"/>
</dbReference>
<evidence type="ECO:0000256" key="2">
    <source>
        <dbReference type="ARBA" id="ARBA00022448"/>
    </source>
</evidence>
<evidence type="ECO:0000256" key="1">
    <source>
        <dbReference type="ARBA" id="ARBA00004571"/>
    </source>
</evidence>
<keyword evidence="6" id="KW-0998">Cell outer membrane</keyword>
<dbReference type="SUPFAM" id="SSF56935">
    <property type="entry name" value="Porins"/>
    <property type="match status" value="1"/>
</dbReference>
<evidence type="ECO:0000256" key="6">
    <source>
        <dbReference type="ARBA" id="ARBA00023237"/>
    </source>
</evidence>
<dbReference type="InterPro" id="IPR036942">
    <property type="entry name" value="Beta-barrel_TonB_sf"/>
</dbReference>
<dbReference type="PANTHER" id="PTHR30069:SF46">
    <property type="entry name" value="OAR PROTEIN"/>
    <property type="match status" value="1"/>
</dbReference>
<reference evidence="9" key="1">
    <citation type="submission" date="2023-03" db="EMBL/GenBank/DDBJ databases">
        <title>Edaphobacter sp.</title>
        <authorList>
            <person name="Huber K.J."/>
            <person name="Papendorf J."/>
            <person name="Pilke C."/>
            <person name="Bunk B."/>
            <person name="Sproeer C."/>
            <person name="Pester M."/>
        </authorList>
    </citation>
    <scope>NUCLEOTIDE SEQUENCE</scope>
    <source>
        <strain evidence="9">DSM 110680</strain>
    </source>
</reference>
<proteinExistence type="predicted"/>
<keyword evidence="2" id="KW-0813">Transport</keyword>
<keyword evidence="7" id="KW-0732">Signal</keyword>
<evidence type="ECO:0000313" key="9">
    <source>
        <dbReference type="EMBL" id="XBH20017.1"/>
    </source>
</evidence>
<evidence type="ECO:0000256" key="3">
    <source>
        <dbReference type="ARBA" id="ARBA00022452"/>
    </source>
</evidence>
<dbReference type="SUPFAM" id="SSF49452">
    <property type="entry name" value="Starch-binding domain-like"/>
    <property type="match status" value="1"/>
</dbReference>
<evidence type="ECO:0000256" key="4">
    <source>
        <dbReference type="ARBA" id="ARBA00022692"/>
    </source>
</evidence>
<comment type="subcellular location">
    <subcellularLocation>
        <location evidence="1">Cell outer membrane</location>
        <topology evidence="1">Multi-pass membrane protein</topology>
    </subcellularLocation>
</comment>
<dbReference type="InterPro" id="IPR057601">
    <property type="entry name" value="Oar-like_b-barrel"/>
</dbReference>
<dbReference type="EMBL" id="CP121196">
    <property type="protein sequence ID" value="XBH20017.1"/>
    <property type="molecule type" value="Genomic_DNA"/>
</dbReference>
<organism evidence="9">
    <name type="scientific">Telmatobacter sp. DSM 110680</name>
    <dbReference type="NCBI Taxonomy" id="3036704"/>
    <lineage>
        <taxon>Bacteria</taxon>
        <taxon>Pseudomonadati</taxon>
        <taxon>Acidobacteriota</taxon>
        <taxon>Terriglobia</taxon>
        <taxon>Terriglobales</taxon>
        <taxon>Acidobacteriaceae</taxon>
        <taxon>Telmatobacter</taxon>
    </lineage>
</organism>
<feature type="domain" description="TonB-dependent transporter Oar-like beta-barrel" evidence="8">
    <location>
        <begin position="252"/>
        <end position="1114"/>
    </location>
</feature>
<dbReference type="Gene3D" id="2.40.170.20">
    <property type="entry name" value="TonB-dependent receptor, beta-barrel domain"/>
    <property type="match status" value="1"/>
</dbReference>
<keyword evidence="9" id="KW-0675">Receptor</keyword>
<dbReference type="GO" id="GO:0015344">
    <property type="term" value="F:siderophore uptake transmembrane transporter activity"/>
    <property type="evidence" value="ECO:0007669"/>
    <property type="project" value="TreeGrafter"/>
</dbReference>
<feature type="signal peptide" evidence="7">
    <location>
        <begin position="1"/>
        <end position="29"/>
    </location>
</feature>
<evidence type="ECO:0000259" key="8">
    <source>
        <dbReference type="Pfam" id="PF25183"/>
    </source>
</evidence>
<dbReference type="GO" id="GO:0044718">
    <property type="term" value="P:siderophore transmembrane transport"/>
    <property type="evidence" value="ECO:0007669"/>
    <property type="project" value="TreeGrafter"/>
</dbReference>
<sequence length="1140" mass="120863">MVYRRTRSVLGAILLAAALVVALPVNSLAQTFRGGITGTVTDQSGAVVSGAQITAVDNATNTAYKALSSSAGEFVFSNMPVSTYTVTVLASGFEKLKIDKVPVTAASVYTLPTKLSIASHGETVEVTADALSLDTVTDTQSTALPEEVVQSLPNSGRDFTQMLAQTTGFAGLSTGGGAGVASVNGTRSNSVNWQIEGTDNNDLWWSIPAVNQGGVSSIAGVILPVDAIENFSFETAGSTELGHNSGGTANLTIKSGTNTLHGTAYYFNHNEFFQHSNPFTDSTTKTRNQHYGFSVGGPIWKDRTFFFVGGEHQAFLIGAESKATEPSSAYQQSALAFLNAWGIPENPVAVNLLNGNGSLKGLWPTNALTGAAQTDNYTATGNLTGHSFNGIIKLDEALSDKDHISASWFVGQGTQTAPTSSALAPYFENAPIHVQNYSLVYNRVLTNAMTNQLSAGVSYFNQVFSDANIGFNPVGLGLDTGVTDPALAGAPHLIIGPSAASVGLTAGGSGFDPLGPTAPSGRNDITGHLDDSFAWTKGAHQLRFGGELRQAQVDDFYQTGQRGTIYFDGSQGPWATLQGGAPSQACAALATTTPSSSTINALPTDPNDYFLADFLAGCFDPTTSSIVLGNPKRQVFVNTFALSAQDSWQVTKRLSFNYGVRYDYEGPVHSNLKDLSIFDPNSSTGLAVAGQNVANIYQKFWGGASPRAGFAFQLDPKTVVRGGFGLYYDSIYMKSVLQNNGTQNIAVFGPGLNPAGSSQVAQSSGNPVVVAPNTPLFPTLNDALAQQAGSLVKISTFDKNFRPGYVESFDFNMQHSFTPSLVWQLGYVGTKGTHLLGMQDINPGALGSLDTPVAYNDPICTPEYSGATPSTPGNDLQCSRPYFSKFPNFSVIDEARSNLGSIYNSMQTSLRSLNFHGLTSQLAYTWSHALDYETGLLPYVAQNPLDESAERGNSDFDVRNTLTGYANYVVPKFAGPERLTKGWEINSGFSFHGGTPYTVTSSSNPSNNGESADRAVQVVTNPNHYDHSIVNGTVQWFAPGSFVDAPTNTYSPTRRGQNYNPGYSAVDVAFMKNTPIVERVSTQFRVDVFNIFNRTNIAPVGFPSTGEGGTIGSTLGPYLGNPGIGPGEPLNAQFALKILF</sequence>
<dbReference type="GO" id="GO:0009279">
    <property type="term" value="C:cell outer membrane"/>
    <property type="evidence" value="ECO:0007669"/>
    <property type="project" value="UniProtKB-SubCell"/>
</dbReference>
<accession>A0AAU7DPD0</accession>
<dbReference type="InterPro" id="IPR013784">
    <property type="entry name" value="Carb-bd-like_fold"/>
</dbReference>
<feature type="chain" id="PRO_5043481714" evidence="7">
    <location>
        <begin position="30"/>
        <end position="1140"/>
    </location>
</feature>
<dbReference type="GO" id="GO:0030246">
    <property type="term" value="F:carbohydrate binding"/>
    <property type="evidence" value="ECO:0007669"/>
    <property type="project" value="InterPro"/>
</dbReference>
<protein>
    <submittedName>
        <fullName evidence="9">TonB-dependent receptor</fullName>
    </submittedName>
</protein>
<keyword evidence="4" id="KW-0812">Transmembrane</keyword>
<evidence type="ECO:0000256" key="5">
    <source>
        <dbReference type="ARBA" id="ARBA00023136"/>
    </source>
</evidence>
<keyword evidence="3" id="KW-1134">Transmembrane beta strand</keyword>
<name>A0AAU7DPD0_9BACT</name>
<dbReference type="Gene3D" id="2.60.40.1120">
    <property type="entry name" value="Carboxypeptidase-like, regulatory domain"/>
    <property type="match status" value="1"/>
</dbReference>
<evidence type="ECO:0000256" key="7">
    <source>
        <dbReference type="SAM" id="SignalP"/>
    </source>
</evidence>
<dbReference type="AlphaFoldDB" id="A0AAU7DPD0"/>